<accession>A0AAE0BZD1</accession>
<proteinExistence type="predicted"/>
<comment type="caution">
    <text evidence="1">The sequence shown here is derived from an EMBL/GenBank/DDBJ whole genome shotgun (WGS) entry which is preliminary data.</text>
</comment>
<evidence type="ECO:0000313" key="1">
    <source>
        <dbReference type="EMBL" id="KAK3245578.1"/>
    </source>
</evidence>
<evidence type="ECO:0000313" key="2">
    <source>
        <dbReference type="EMBL" id="KAK3269093.1"/>
    </source>
</evidence>
<sequence>MEASTNSIRLVTVSEEAADKIEAKVVVFPGLKENAVQRTRPASTSRTDDETEVIVVDNGNTIELATDLPDLVTAIWDIFTQAGLGVNYEHLQALQQTTVRPGTDPTKLESNEKRMVRFKLNSKNRFYTIQHSDFSRTGDKFNGKRREAGQPNANSDGEILRLRNAVEKLENMCKKGFTDTVEITHEVSVKVDEVNTSDIDLTEETKTFNKKHIEIAEEMLTGFSNSSQALAKLLKSNIAPERK</sequence>
<gene>
    <name evidence="2" type="ORF">CYMTET_22441</name>
    <name evidence="1" type="ORF">CYMTET_44858</name>
</gene>
<keyword evidence="3" id="KW-1185">Reference proteome</keyword>
<evidence type="ECO:0000313" key="3">
    <source>
        <dbReference type="Proteomes" id="UP001190700"/>
    </source>
</evidence>
<reference evidence="1" key="2">
    <citation type="submission" date="2023-06" db="EMBL/GenBank/DDBJ databases">
        <title>Long-read-based genome assembly of the green algal bacterivore Cymbomonas tetramitiformis.</title>
        <authorList>
            <person name="Gyaltshen Y."/>
            <person name="Rozenberg A."/>
            <person name="Paasch A."/>
            <person name="Burns J.A."/>
            <person name="Warring S."/>
            <person name="Larson R."/>
            <person name="Maurer-Alcala X."/>
            <person name="Dacks J."/>
            <person name="Kim E."/>
        </authorList>
    </citation>
    <scope>NUCLEOTIDE SEQUENCE</scope>
    <source>
        <strain evidence="1">PLY_AMNH</strain>
    </source>
</reference>
<dbReference type="Proteomes" id="UP001190700">
    <property type="component" value="Unassembled WGS sequence"/>
</dbReference>
<dbReference type="EMBL" id="LGRX02011265">
    <property type="protein sequence ID" value="KAK3269093.1"/>
    <property type="molecule type" value="Genomic_DNA"/>
</dbReference>
<reference evidence="1 3" key="1">
    <citation type="journal article" date="2015" name="Genome Biol. Evol.">
        <title>Comparative Genomics of a Bacterivorous Green Alga Reveals Evolutionary Causalities and Consequences of Phago-Mixotrophic Mode of Nutrition.</title>
        <authorList>
            <person name="Burns J.A."/>
            <person name="Paasch A."/>
            <person name="Narechania A."/>
            <person name="Kim E."/>
        </authorList>
    </citation>
    <scope>NUCLEOTIDE SEQUENCE [LARGE SCALE GENOMIC DNA]</scope>
    <source>
        <strain evidence="1">PLY_AMNH</strain>
    </source>
</reference>
<protein>
    <submittedName>
        <fullName evidence="1">Uncharacterized protein</fullName>
    </submittedName>
</protein>
<dbReference type="AlphaFoldDB" id="A0AAE0BZD1"/>
<organism evidence="1 3">
    <name type="scientific">Cymbomonas tetramitiformis</name>
    <dbReference type="NCBI Taxonomy" id="36881"/>
    <lineage>
        <taxon>Eukaryota</taxon>
        <taxon>Viridiplantae</taxon>
        <taxon>Chlorophyta</taxon>
        <taxon>Pyramimonadophyceae</taxon>
        <taxon>Pyramimonadales</taxon>
        <taxon>Pyramimonadaceae</taxon>
        <taxon>Cymbomonas</taxon>
    </lineage>
</organism>
<name>A0AAE0BZD1_9CHLO</name>
<dbReference type="EMBL" id="LGRX02030518">
    <property type="protein sequence ID" value="KAK3245578.1"/>
    <property type="molecule type" value="Genomic_DNA"/>
</dbReference>